<keyword evidence="4" id="KW-1185">Reference proteome</keyword>
<gene>
    <name evidence="3" type="ORF">CICLE_v10017548mg</name>
</gene>
<dbReference type="STRING" id="85681.V4U5Y3"/>
<sequence>LSVTRQAPELIVPARPTPRELKQLSDMDDQESLRFQIPGILFYKNNPSSSPTVQKEKIPLWWIASEGILLLKAEANFKLEQLGDAVQPPYPYLEQLLCNVPGSHGILGCPLLLIQVTRCGGFILALRFNHTMCDAIGLVQFLKTIEEMARG</sequence>
<protein>
    <recommendedName>
        <fullName evidence="5">O-acyltransferase WSD1 C-terminal domain-containing protein</fullName>
    </recommendedName>
</protein>
<evidence type="ECO:0000256" key="1">
    <source>
        <dbReference type="ARBA" id="ARBA00009861"/>
    </source>
</evidence>
<accession>V4U5Y3</accession>
<dbReference type="Gene3D" id="3.30.559.10">
    <property type="entry name" value="Chloramphenicol acetyltransferase-like domain"/>
    <property type="match status" value="2"/>
</dbReference>
<evidence type="ECO:0000313" key="3">
    <source>
        <dbReference type="EMBL" id="ESR59505.1"/>
    </source>
</evidence>
<organism evidence="3 4">
    <name type="scientific">Citrus clementina</name>
    <name type="common">Clementine</name>
    <name type="synonym">Citrus deliciosa x Citrus sinensis</name>
    <dbReference type="NCBI Taxonomy" id="85681"/>
    <lineage>
        <taxon>Eukaryota</taxon>
        <taxon>Viridiplantae</taxon>
        <taxon>Streptophyta</taxon>
        <taxon>Embryophyta</taxon>
        <taxon>Tracheophyta</taxon>
        <taxon>Spermatophyta</taxon>
        <taxon>Magnoliopsida</taxon>
        <taxon>eudicotyledons</taxon>
        <taxon>Gunneridae</taxon>
        <taxon>Pentapetalae</taxon>
        <taxon>rosids</taxon>
        <taxon>malvids</taxon>
        <taxon>Sapindales</taxon>
        <taxon>Rutaceae</taxon>
        <taxon>Aurantioideae</taxon>
        <taxon>Citrus</taxon>
    </lineage>
</organism>
<dbReference type="EMBL" id="KI536312">
    <property type="protein sequence ID" value="ESR59505.1"/>
    <property type="molecule type" value="Genomic_DNA"/>
</dbReference>
<comment type="similarity">
    <text evidence="1">Belongs to the plant acyltransferase family.</text>
</comment>
<evidence type="ECO:0000256" key="2">
    <source>
        <dbReference type="ARBA" id="ARBA00022679"/>
    </source>
</evidence>
<evidence type="ECO:0008006" key="5">
    <source>
        <dbReference type="Google" id="ProtNLM"/>
    </source>
</evidence>
<dbReference type="PANTHER" id="PTHR31147:SF66">
    <property type="entry name" value="OS05G0315700 PROTEIN"/>
    <property type="match status" value="1"/>
</dbReference>
<dbReference type="GO" id="GO:0016740">
    <property type="term" value="F:transferase activity"/>
    <property type="evidence" value="ECO:0007669"/>
    <property type="project" value="UniProtKB-KW"/>
</dbReference>
<feature type="non-terminal residue" evidence="3">
    <location>
        <position position="1"/>
    </location>
</feature>
<dbReference type="InParanoid" id="V4U5Y3"/>
<dbReference type="OMA" id="MCDAIGL"/>
<dbReference type="AlphaFoldDB" id="V4U5Y3"/>
<name>V4U5Y3_CITCL</name>
<dbReference type="Pfam" id="PF02458">
    <property type="entry name" value="Transferase"/>
    <property type="match status" value="1"/>
</dbReference>
<dbReference type="KEGG" id="cic:CICLE_v10017548mg"/>
<evidence type="ECO:0000313" key="4">
    <source>
        <dbReference type="Proteomes" id="UP000030687"/>
    </source>
</evidence>
<reference evidence="3 4" key="1">
    <citation type="submission" date="2013-10" db="EMBL/GenBank/DDBJ databases">
        <authorList>
            <consortium name="International Citrus Genome Consortium"/>
            <person name="Jenkins J."/>
            <person name="Schmutz J."/>
            <person name="Prochnik S."/>
            <person name="Rokhsar D."/>
            <person name="Gmitter F."/>
            <person name="Ollitrault P."/>
            <person name="Machado M."/>
            <person name="Talon M."/>
            <person name="Wincker P."/>
            <person name="Jaillon O."/>
            <person name="Morgante M."/>
        </authorList>
    </citation>
    <scope>NUCLEOTIDE SEQUENCE</scope>
    <source>
        <strain evidence="4">cv. Clemenules</strain>
    </source>
</reference>
<dbReference type="InterPro" id="IPR050898">
    <property type="entry name" value="Plant_acyltransferase"/>
</dbReference>
<proteinExistence type="inferred from homology"/>
<dbReference type="Proteomes" id="UP000030687">
    <property type="component" value="Unassembled WGS sequence"/>
</dbReference>
<dbReference type="InterPro" id="IPR023213">
    <property type="entry name" value="CAT-like_dom_sf"/>
</dbReference>
<keyword evidence="2" id="KW-0808">Transferase</keyword>
<dbReference type="PANTHER" id="PTHR31147">
    <property type="entry name" value="ACYL TRANSFERASE 4"/>
    <property type="match status" value="1"/>
</dbReference>